<name>N9SY23_9GAMM</name>
<dbReference type="RefSeq" id="WP_005204740.1">
    <property type="nucleotide sequence ID" value="NZ_KB850072.1"/>
</dbReference>
<protein>
    <recommendedName>
        <fullName evidence="2">GIY-YIG domain-containing protein</fullName>
    </recommendedName>
</protein>
<proteinExistence type="inferred from homology"/>
<keyword evidence="4" id="KW-1185">Reference proteome</keyword>
<reference evidence="3 4" key="1">
    <citation type="submission" date="2013-02" db="EMBL/GenBank/DDBJ databases">
        <title>The Genome Sequence of Acinetobacter sp. CIP 70.18.</title>
        <authorList>
            <consortium name="The Broad Institute Genome Sequencing Platform"/>
            <consortium name="The Broad Institute Genome Sequencing Center for Infectious Disease"/>
            <person name="Cerqueira G."/>
            <person name="Feldgarden M."/>
            <person name="Courvalin P."/>
            <person name="Perichon B."/>
            <person name="Grillot-Courvalin C."/>
            <person name="Clermont D."/>
            <person name="Rocha E."/>
            <person name="Yoon E.-J."/>
            <person name="Nemec A."/>
            <person name="Walker B."/>
            <person name="Young S.K."/>
            <person name="Zeng Q."/>
            <person name="Gargeya S."/>
            <person name="Fitzgerald M."/>
            <person name="Haas B."/>
            <person name="Abouelleil A."/>
            <person name="Alvarado L."/>
            <person name="Arachchi H.M."/>
            <person name="Berlin A.M."/>
            <person name="Chapman S.B."/>
            <person name="Dewar J."/>
            <person name="Goldberg J."/>
            <person name="Griggs A."/>
            <person name="Gujja S."/>
            <person name="Hansen M."/>
            <person name="Howarth C."/>
            <person name="Imamovic A."/>
            <person name="Larimer J."/>
            <person name="McCowan C."/>
            <person name="Murphy C."/>
            <person name="Neiman D."/>
            <person name="Pearson M."/>
            <person name="Priest M."/>
            <person name="Roberts A."/>
            <person name="Saif S."/>
            <person name="Shea T."/>
            <person name="Sisk P."/>
            <person name="Sykes S."/>
            <person name="Wortman J."/>
            <person name="Nusbaum C."/>
            <person name="Birren B."/>
        </authorList>
    </citation>
    <scope>NUCLEOTIDE SEQUENCE [LARGE SCALE GENOMIC DNA]</scope>
    <source>
        <strain evidence="3 4">CIP 70.18</strain>
    </source>
</reference>
<sequence>MVDKAMGSCVLCNQILCKAKSGLIGTHCSKAKISKRKIKSDEICWADSHGLKKSCSDLLKKNSRLHPPKFIKLGELLKSLVEKSEKGEASLEKFVIDLSDNERHFLMQYANGEIKLLMAEIFNKYNLVIKQDLIDLKIPEDLPDDFILLLESYKHFFIRRYNVLMSKNHYRTPQYMRRNLTKSISLIRYLSSIGMTDWYQVKDKHIVSYLESTRKNLHIELKRFINYANNDRKPFKKTRLDKKRSGSALKSSVKVKTYTESTIDSFLEEIYAKHSHAEYLIAWLVCKLGLTVEFSYNLNMSQIVLNKENKYIFKPYQVWLKLPKNIGDLFYEIFDQTFPDWRSYDQEKLIFLKPFHSLFTDASRASKVLLKGKARELRTTAIINLMKSGFLDRVTLHQSIGVSMPSITKYENIFSVDLHSTIQPHIIKDRNKVIQGEFNESKPLIKEVDKKNIDITSGKVIWYVYLLECENNKIYTGVTPDINNRIFLHYEGKGALMTKLNKPKALLAYKAFSSKSDALSMEQRVKKMPKIGKLLLVKEWNKNSSNFVDVN</sequence>
<evidence type="ECO:0000313" key="4">
    <source>
        <dbReference type="Proteomes" id="UP000013084"/>
    </source>
</evidence>
<evidence type="ECO:0000259" key="2">
    <source>
        <dbReference type="PROSITE" id="PS50164"/>
    </source>
</evidence>
<organism evidence="3 4">
    <name type="scientific">Acinetobacter higginsii</name>
    <dbReference type="NCBI Taxonomy" id="70347"/>
    <lineage>
        <taxon>Bacteria</taxon>
        <taxon>Pseudomonadati</taxon>
        <taxon>Pseudomonadota</taxon>
        <taxon>Gammaproteobacteria</taxon>
        <taxon>Moraxellales</taxon>
        <taxon>Moraxellaceae</taxon>
        <taxon>Acinetobacter</taxon>
    </lineage>
</organism>
<dbReference type="InterPro" id="IPR000305">
    <property type="entry name" value="GIY-YIG_endonuc"/>
</dbReference>
<dbReference type="InterPro" id="IPR050190">
    <property type="entry name" value="UPF0213_domain"/>
</dbReference>
<dbReference type="InterPro" id="IPR035901">
    <property type="entry name" value="GIY-YIG_endonuc_sf"/>
</dbReference>
<accession>N9SY23</accession>
<evidence type="ECO:0000313" key="3">
    <source>
        <dbReference type="EMBL" id="ENX56030.1"/>
    </source>
</evidence>
<dbReference type="PANTHER" id="PTHR34477">
    <property type="entry name" value="UPF0213 PROTEIN YHBQ"/>
    <property type="match status" value="1"/>
</dbReference>
<dbReference type="PROSITE" id="PS50164">
    <property type="entry name" value="GIY_YIG"/>
    <property type="match status" value="1"/>
</dbReference>
<dbReference type="CDD" id="cd10456">
    <property type="entry name" value="GIY-YIG_UPF0213"/>
    <property type="match status" value="1"/>
</dbReference>
<dbReference type="HOGENOM" id="CLU_494041_0_0_6"/>
<dbReference type="EMBL" id="APRN01000038">
    <property type="protein sequence ID" value="ENX56030.1"/>
    <property type="molecule type" value="Genomic_DNA"/>
</dbReference>
<dbReference type="AlphaFoldDB" id="N9SY23"/>
<dbReference type="Proteomes" id="UP000013084">
    <property type="component" value="Unassembled WGS sequence"/>
</dbReference>
<comment type="similarity">
    <text evidence="1">Belongs to the UPF0213 family.</text>
</comment>
<dbReference type="PANTHER" id="PTHR34477:SF1">
    <property type="entry name" value="UPF0213 PROTEIN YHBQ"/>
    <property type="match status" value="1"/>
</dbReference>
<gene>
    <name evidence="3" type="ORF">F902_03125</name>
</gene>
<comment type="caution">
    <text evidence="3">The sequence shown here is derived from an EMBL/GenBank/DDBJ whole genome shotgun (WGS) entry which is preliminary data.</text>
</comment>
<dbReference type="SUPFAM" id="SSF82771">
    <property type="entry name" value="GIY-YIG endonuclease"/>
    <property type="match status" value="1"/>
</dbReference>
<dbReference type="PATRIC" id="fig|1217700.3.peg.3040"/>
<dbReference type="Gene3D" id="3.40.1440.10">
    <property type="entry name" value="GIY-YIG endonuclease"/>
    <property type="match status" value="1"/>
</dbReference>
<dbReference type="OrthoDB" id="9797095at2"/>
<evidence type="ECO:0000256" key="1">
    <source>
        <dbReference type="ARBA" id="ARBA00007435"/>
    </source>
</evidence>
<dbReference type="Pfam" id="PF01541">
    <property type="entry name" value="GIY-YIG"/>
    <property type="match status" value="1"/>
</dbReference>
<feature type="domain" description="GIY-YIG" evidence="2">
    <location>
        <begin position="460"/>
        <end position="542"/>
    </location>
</feature>